<dbReference type="InterPro" id="IPR000719">
    <property type="entry name" value="Prot_kinase_dom"/>
</dbReference>
<proteinExistence type="predicted"/>
<dbReference type="InterPro" id="IPR011009">
    <property type="entry name" value="Kinase-like_dom_sf"/>
</dbReference>
<dbReference type="GO" id="GO:0004672">
    <property type="term" value="F:protein kinase activity"/>
    <property type="evidence" value="ECO:0007669"/>
    <property type="project" value="InterPro"/>
</dbReference>
<accession>A0A397JV95</accession>
<dbReference type="AlphaFoldDB" id="A0A397JV95"/>
<sequence length="279" mass="33275">MDETGEQDNYRLQKRNHEEEKEKIMKSKRSKNVIELWKADLEWQQQFFSTKYPEYVLISDIRSCEEMIETRETEELKELEESGESDEQFQNEFDKWTSGYREIDEFIQKIQLNANKHQEIIEGGFGIVFKAKWLDRLICSWDYKLENWERFWKQNVCLSSLVNSTNENKFLQEIKNQLKFQGKDVIATYSITKNPTKNKYVMVMNYAQYGSSLMHKDFYPGNIVNQTLTICYITDFGLCKSVTENNPEKTYGVISYMTPETLIREYIQASDIYSFDMVM</sequence>
<dbReference type="Gene3D" id="1.10.510.10">
    <property type="entry name" value="Transferase(Phosphotransferase) domain 1"/>
    <property type="match status" value="1"/>
</dbReference>
<name>A0A397JV95_9GLOM</name>
<dbReference type="Pfam" id="PF07714">
    <property type="entry name" value="PK_Tyr_Ser-Thr"/>
    <property type="match status" value="1"/>
</dbReference>
<dbReference type="STRING" id="1348612.A0A397JV95"/>
<dbReference type="GO" id="GO:0005524">
    <property type="term" value="F:ATP binding"/>
    <property type="evidence" value="ECO:0007669"/>
    <property type="project" value="InterPro"/>
</dbReference>
<feature type="domain" description="Protein kinase" evidence="2">
    <location>
        <begin position="1"/>
        <end position="279"/>
    </location>
</feature>
<dbReference type="PROSITE" id="PS50011">
    <property type="entry name" value="PROTEIN_KINASE_DOM"/>
    <property type="match status" value="1"/>
</dbReference>
<organism evidence="3 4">
    <name type="scientific">Diversispora epigaea</name>
    <dbReference type="NCBI Taxonomy" id="1348612"/>
    <lineage>
        <taxon>Eukaryota</taxon>
        <taxon>Fungi</taxon>
        <taxon>Fungi incertae sedis</taxon>
        <taxon>Mucoromycota</taxon>
        <taxon>Glomeromycotina</taxon>
        <taxon>Glomeromycetes</taxon>
        <taxon>Diversisporales</taxon>
        <taxon>Diversisporaceae</taxon>
        <taxon>Diversispora</taxon>
    </lineage>
</organism>
<dbReference type="Gene3D" id="3.30.200.20">
    <property type="entry name" value="Phosphorylase Kinase, domain 1"/>
    <property type="match status" value="1"/>
</dbReference>
<comment type="caution">
    <text evidence="3">The sequence shown here is derived from an EMBL/GenBank/DDBJ whole genome shotgun (WGS) entry which is preliminary data.</text>
</comment>
<evidence type="ECO:0000256" key="1">
    <source>
        <dbReference type="SAM" id="MobiDB-lite"/>
    </source>
</evidence>
<evidence type="ECO:0000259" key="2">
    <source>
        <dbReference type="PROSITE" id="PS50011"/>
    </source>
</evidence>
<dbReference type="Proteomes" id="UP000266861">
    <property type="component" value="Unassembled WGS sequence"/>
</dbReference>
<gene>
    <name evidence="3" type="ORF">Glove_18g52</name>
</gene>
<evidence type="ECO:0000313" key="4">
    <source>
        <dbReference type="Proteomes" id="UP000266861"/>
    </source>
</evidence>
<dbReference type="SUPFAM" id="SSF56112">
    <property type="entry name" value="Protein kinase-like (PK-like)"/>
    <property type="match status" value="1"/>
</dbReference>
<evidence type="ECO:0000313" key="3">
    <source>
        <dbReference type="EMBL" id="RHZ89164.1"/>
    </source>
</evidence>
<reference evidence="3 4" key="1">
    <citation type="submission" date="2018-08" db="EMBL/GenBank/DDBJ databases">
        <title>Genome and evolution of the arbuscular mycorrhizal fungus Diversispora epigaea (formerly Glomus versiforme) and its bacterial endosymbionts.</title>
        <authorList>
            <person name="Sun X."/>
            <person name="Fei Z."/>
            <person name="Harrison M."/>
        </authorList>
    </citation>
    <scope>NUCLEOTIDE SEQUENCE [LARGE SCALE GENOMIC DNA]</scope>
    <source>
        <strain evidence="3 4">IT104</strain>
    </source>
</reference>
<dbReference type="EMBL" id="PQFF01000016">
    <property type="protein sequence ID" value="RHZ89164.1"/>
    <property type="molecule type" value="Genomic_DNA"/>
</dbReference>
<feature type="compositionally biased region" description="Basic and acidic residues" evidence="1">
    <location>
        <begin position="8"/>
        <end position="24"/>
    </location>
</feature>
<protein>
    <recommendedName>
        <fullName evidence="2">Protein kinase domain-containing protein</fullName>
    </recommendedName>
</protein>
<keyword evidence="4" id="KW-1185">Reference proteome</keyword>
<dbReference type="InterPro" id="IPR001245">
    <property type="entry name" value="Ser-Thr/Tyr_kinase_cat_dom"/>
</dbReference>
<feature type="region of interest" description="Disordered" evidence="1">
    <location>
        <begin position="1"/>
        <end position="24"/>
    </location>
</feature>